<evidence type="ECO:0000313" key="1">
    <source>
        <dbReference type="EMBL" id="CAH2008999.1"/>
    </source>
</evidence>
<keyword evidence="2" id="KW-1185">Reference proteome</keyword>
<gene>
    <name evidence="1" type="ORF">ACAOBT_LOCUS30561</name>
</gene>
<name>A0A9P0MC67_ACAOB</name>
<accession>A0A9P0MC67</accession>
<reference evidence="1" key="1">
    <citation type="submission" date="2022-03" db="EMBL/GenBank/DDBJ databases">
        <authorList>
            <person name="Sayadi A."/>
        </authorList>
    </citation>
    <scope>NUCLEOTIDE SEQUENCE</scope>
</reference>
<dbReference type="Proteomes" id="UP001152888">
    <property type="component" value="Unassembled WGS sequence"/>
</dbReference>
<proteinExistence type="predicted"/>
<organism evidence="1 2">
    <name type="scientific">Acanthoscelides obtectus</name>
    <name type="common">Bean weevil</name>
    <name type="synonym">Bruchus obtectus</name>
    <dbReference type="NCBI Taxonomy" id="200917"/>
    <lineage>
        <taxon>Eukaryota</taxon>
        <taxon>Metazoa</taxon>
        <taxon>Ecdysozoa</taxon>
        <taxon>Arthropoda</taxon>
        <taxon>Hexapoda</taxon>
        <taxon>Insecta</taxon>
        <taxon>Pterygota</taxon>
        <taxon>Neoptera</taxon>
        <taxon>Endopterygota</taxon>
        <taxon>Coleoptera</taxon>
        <taxon>Polyphaga</taxon>
        <taxon>Cucujiformia</taxon>
        <taxon>Chrysomeloidea</taxon>
        <taxon>Chrysomelidae</taxon>
        <taxon>Bruchinae</taxon>
        <taxon>Bruchini</taxon>
        <taxon>Acanthoscelides</taxon>
    </lineage>
</organism>
<sequence length="77" mass="8657">MQKKCYVFFDNRAAPQATPIAVCWTYYITFSNTLERTGKRLIGLKSLTCSGLLVLGSGITSDTFHNWGKISFFWAAI</sequence>
<dbReference type="AlphaFoldDB" id="A0A9P0MC67"/>
<evidence type="ECO:0000313" key="2">
    <source>
        <dbReference type="Proteomes" id="UP001152888"/>
    </source>
</evidence>
<protein>
    <submittedName>
        <fullName evidence="1">Uncharacterized protein</fullName>
    </submittedName>
</protein>
<comment type="caution">
    <text evidence="1">The sequence shown here is derived from an EMBL/GenBank/DDBJ whole genome shotgun (WGS) entry which is preliminary data.</text>
</comment>
<dbReference type="EMBL" id="CAKOFQ010007845">
    <property type="protein sequence ID" value="CAH2008999.1"/>
    <property type="molecule type" value="Genomic_DNA"/>
</dbReference>